<feature type="domain" description="M23ase beta-sheet core" evidence="4">
    <location>
        <begin position="314"/>
        <end position="408"/>
    </location>
</feature>
<evidence type="ECO:0000259" key="4">
    <source>
        <dbReference type="Pfam" id="PF01551"/>
    </source>
</evidence>
<dbReference type="SUPFAM" id="SSF51261">
    <property type="entry name" value="Duplicated hybrid motif"/>
    <property type="match status" value="1"/>
</dbReference>
<evidence type="ECO:0000256" key="1">
    <source>
        <dbReference type="ARBA" id="ARBA00022729"/>
    </source>
</evidence>
<dbReference type="Proteomes" id="UP001154240">
    <property type="component" value="Unassembled WGS sequence"/>
</dbReference>
<dbReference type="PANTHER" id="PTHR21666">
    <property type="entry name" value="PEPTIDASE-RELATED"/>
    <property type="match status" value="1"/>
</dbReference>
<dbReference type="GO" id="GO:0004222">
    <property type="term" value="F:metalloendopeptidase activity"/>
    <property type="evidence" value="ECO:0007669"/>
    <property type="project" value="TreeGrafter"/>
</dbReference>
<organism evidence="5 6">
    <name type="scientific">Thiovibrio frasassiensis</name>
    <dbReference type="NCBI Taxonomy" id="2984131"/>
    <lineage>
        <taxon>Bacteria</taxon>
        <taxon>Pseudomonadati</taxon>
        <taxon>Thermodesulfobacteriota</taxon>
        <taxon>Desulfobulbia</taxon>
        <taxon>Desulfobulbales</taxon>
        <taxon>Thiovibrionaceae</taxon>
        <taxon>Thiovibrio</taxon>
    </lineage>
</organism>
<keyword evidence="1 3" id="KW-0732">Signal</keyword>
<feature type="chain" id="PRO_5040862576" evidence="3">
    <location>
        <begin position="31"/>
        <end position="427"/>
    </location>
</feature>
<name>A0A9X4RNA2_9BACT</name>
<dbReference type="Gene3D" id="2.70.70.10">
    <property type="entry name" value="Glucose Permease (Domain IIA)"/>
    <property type="match status" value="1"/>
</dbReference>
<keyword evidence="6" id="KW-1185">Reference proteome</keyword>
<protein>
    <submittedName>
        <fullName evidence="5">Peptidoglycan DD-metalloendopeptidase family protein</fullName>
    </submittedName>
</protein>
<dbReference type="InterPro" id="IPR016047">
    <property type="entry name" value="M23ase_b-sheet_dom"/>
</dbReference>
<dbReference type="InterPro" id="IPR050570">
    <property type="entry name" value="Cell_wall_metabolism_enzyme"/>
</dbReference>
<dbReference type="AlphaFoldDB" id="A0A9X4RNA2"/>
<keyword evidence="2" id="KW-0175">Coiled coil</keyword>
<dbReference type="CDD" id="cd12797">
    <property type="entry name" value="M23_peptidase"/>
    <property type="match status" value="1"/>
</dbReference>
<gene>
    <name evidence="5" type="ORF">OLX77_12815</name>
</gene>
<feature type="coiled-coil region" evidence="2">
    <location>
        <begin position="163"/>
        <end position="260"/>
    </location>
</feature>
<dbReference type="EMBL" id="JAPHEH010000001">
    <property type="protein sequence ID" value="MDG4477035.1"/>
    <property type="molecule type" value="Genomic_DNA"/>
</dbReference>
<feature type="coiled-coil region" evidence="2">
    <location>
        <begin position="40"/>
        <end position="116"/>
    </location>
</feature>
<evidence type="ECO:0000256" key="2">
    <source>
        <dbReference type="SAM" id="Coils"/>
    </source>
</evidence>
<dbReference type="Pfam" id="PF01551">
    <property type="entry name" value="Peptidase_M23"/>
    <property type="match status" value="1"/>
</dbReference>
<evidence type="ECO:0000313" key="6">
    <source>
        <dbReference type="Proteomes" id="UP001154240"/>
    </source>
</evidence>
<reference evidence="5" key="1">
    <citation type="journal article" date="2022" name="bioRxiv">
        <title>Thiovibrio frasassiensisgen. nov., sp. nov., an autotrophic, elemental sulfur disproportionating bacterium isolated from sulfidic karst sediment, and proposal of Thiovibrionaceae fam. nov.</title>
        <authorList>
            <person name="Aronson H."/>
            <person name="Thomas C."/>
            <person name="Bhattacharyya M."/>
            <person name="Eckstein S."/>
            <person name="Jensen S."/>
            <person name="Barco R."/>
            <person name="Macalady J."/>
            <person name="Amend J."/>
        </authorList>
    </citation>
    <scope>NUCLEOTIDE SEQUENCE</scope>
    <source>
        <strain evidence="5">RS19-109</strain>
    </source>
</reference>
<dbReference type="PANTHER" id="PTHR21666:SF289">
    <property type="entry name" value="L-ALA--D-GLU ENDOPEPTIDASE"/>
    <property type="match status" value="1"/>
</dbReference>
<dbReference type="InterPro" id="IPR011055">
    <property type="entry name" value="Dup_hybrid_motif"/>
</dbReference>
<accession>A0A9X4RNA2</accession>
<sequence length="427" mass="48013">MTSIFRRPYLPLFLLLLTLAICLGHGLAHAAEPNTVDAKIAEEQKRVQRLKKGIEDQKSRVQTTKKQESSLLTELDRLNGHIQNEGDKLNHLKKDLDKHEELIIAKQAEAAQAKTAKEQAKIHIKKRLNSFYRMGDIGMLNVLFSAKELPDLLAFREYFDALLKRDQEVMREYRVKVETLEKTRTSLHQEKEALLETITKVKGQEQQLASTRDERIRLLQKVKTEKKLYQLALNELEGAADRLTNTIEQLKTEAAKARQKAVQSKNPTLTSIHKSRPGNSSFAALKGRLAPPVPGTVTTLFGKSVQQKFGITTFANGIDIKTAPGTEITAISDGKVIYAKFLRGYGNLLIIDHGEQYLSLVSRAARFFKEEGDTVARGEVVGVMSDQEGLLGEGLHFEIRHGTKPENPLQWVNNAKLTIKATPKPRR</sequence>
<comment type="caution">
    <text evidence="5">The sequence shown here is derived from an EMBL/GenBank/DDBJ whole genome shotgun (WGS) entry which is preliminary data.</text>
</comment>
<dbReference type="Gene3D" id="6.10.250.3150">
    <property type="match status" value="1"/>
</dbReference>
<dbReference type="RefSeq" id="WP_307634000.1">
    <property type="nucleotide sequence ID" value="NZ_JAPHEH010000001.1"/>
</dbReference>
<feature type="signal peptide" evidence="3">
    <location>
        <begin position="1"/>
        <end position="30"/>
    </location>
</feature>
<reference evidence="5" key="2">
    <citation type="submission" date="2022-10" db="EMBL/GenBank/DDBJ databases">
        <authorList>
            <person name="Aronson H.S."/>
        </authorList>
    </citation>
    <scope>NUCLEOTIDE SEQUENCE</scope>
    <source>
        <strain evidence="5">RS19-109</strain>
    </source>
</reference>
<proteinExistence type="predicted"/>
<evidence type="ECO:0000313" key="5">
    <source>
        <dbReference type="EMBL" id="MDG4477035.1"/>
    </source>
</evidence>
<evidence type="ECO:0000256" key="3">
    <source>
        <dbReference type="SAM" id="SignalP"/>
    </source>
</evidence>